<dbReference type="RefSeq" id="WP_093993345.1">
    <property type="nucleotide sequence ID" value="NZ_FXZK01000007.1"/>
</dbReference>
<accession>A0A238LID8</accession>
<feature type="compositionally biased region" description="Basic residues" evidence="1">
    <location>
        <begin position="73"/>
        <end position="85"/>
    </location>
</feature>
<gene>
    <name evidence="2" type="ORF">LOM8899_03327</name>
</gene>
<dbReference type="Proteomes" id="UP000201613">
    <property type="component" value="Unassembled WGS sequence"/>
</dbReference>
<evidence type="ECO:0000313" key="2">
    <source>
        <dbReference type="EMBL" id="SMY09165.1"/>
    </source>
</evidence>
<evidence type="ECO:0000313" key="3">
    <source>
        <dbReference type="Proteomes" id="UP000201613"/>
    </source>
</evidence>
<evidence type="ECO:0008006" key="4">
    <source>
        <dbReference type="Google" id="ProtNLM"/>
    </source>
</evidence>
<feature type="compositionally biased region" description="Basic and acidic residues" evidence="1">
    <location>
        <begin position="44"/>
        <end position="55"/>
    </location>
</feature>
<dbReference type="AlphaFoldDB" id="A0A238LID8"/>
<dbReference type="OrthoDB" id="7868311at2"/>
<sequence>MPGVKIATCHFCGTKAALVLRGNDRHELSCASCGAPLHDMKMLPKQSEPAREPAKRHTAFAADSHSKAMSRADHRKRKKPKKSKSFARRALGEIWDVIEDIID</sequence>
<reference evidence="2 3" key="1">
    <citation type="submission" date="2017-05" db="EMBL/GenBank/DDBJ databases">
        <authorList>
            <person name="Song R."/>
            <person name="Chenine A.L."/>
            <person name="Ruprecht R.M."/>
        </authorList>
    </citation>
    <scope>NUCLEOTIDE SEQUENCE [LARGE SCALE GENOMIC DNA]</scope>
    <source>
        <strain evidence="2 3">CECT 8899</strain>
    </source>
</reference>
<proteinExistence type="predicted"/>
<protein>
    <recommendedName>
        <fullName evidence="4">TFIIB zinc-binding protein</fullName>
    </recommendedName>
</protein>
<dbReference type="EMBL" id="FXZK01000007">
    <property type="protein sequence ID" value="SMY09165.1"/>
    <property type="molecule type" value="Genomic_DNA"/>
</dbReference>
<keyword evidence="3" id="KW-1185">Reference proteome</keyword>
<feature type="region of interest" description="Disordered" evidence="1">
    <location>
        <begin position="44"/>
        <end position="85"/>
    </location>
</feature>
<name>A0A238LID8_9RHOB</name>
<organism evidence="2 3">
    <name type="scientific">Flavimaricola marinus</name>
    <dbReference type="NCBI Taxonomy" id="1819565"/>
    <lineage>
        <taxon>Bacteria</taxon>
        <taxon>Pseudomonadati</taxon>
        <taxon>Pseudomonadota</taxon>
        <taxon>Alphaproteobacteria</taxon>
        <taxon>Rhodobacterales</taxon>
        <taxon>Paracoccaceae</taxon>
        <taxon>Flavimaricola</taxon>
    </lineage>
</organism>
<evidence type="ECO:0000256" key="1">
    <source>
        <dbReference type="SAM" id="MobiDB-lite"/>
    </source>
</evidence>